<reference evidence="3" key="1">
    <citation type="submission" date="2017-05" db="EMBL/GenBank/DDBJ databases">
        <title>Physiological properties and genetic analysis related to exopolysaccharide production of fresh-water unicellular cyanobacterium Aphanothece sacrum, Suizenji Nori, that has been cultured as a food source in Japan.</title>
        <authorList>
            <person name="Kanesaki Y."/>
            <person name="Yoshikawa S."/>
            <person name="Ohki K."/>
        </authorList>
    </citation>
    <scope>NUCLEOTIDE SEQUENCE [LARGE SCALE GENOMIC DNA]</scope>
    <source>
        <strain evidence="3">FPU1</strain>
    </source>
</reference>
<dbReference type="SUPFAM" id="SSF82693">
    <property type="entry name" value="Multidrug efflux transporter AcrB pore domain, PN1, PN2, PC1 and PC2 subdomains"/>
    <property type="match status" value="2"/>
</dbReference>
<dbReference type="InterPro" id="IPR001036">
    <property type="entry name" value="Acrflvin-R"/>
</dbReference>
<feature type="transmembrane region" description="Helical" evidence="1">
    <location>
        <begin position="767"/>
        <end position="791"/>
    </location>
</feature>
<organism evidence="2 3">
    <name type="scientific">Aphanothece sacrum FPU1</name>
    <dbReference type="NCBI Taxonomy" id="1920663"/>
    <lineage>
        <taxon>Bacteria</taxon>
        <taxon>Bacillati</taxon>
        <taxon>Cyanobacteriota</taxon>
        <taxon>Cyanophyceae</taxon>
        <taxon>Oscillatoriophycideae</taxon>
        <taxon>Chroococcales</taxon>
        <taxon>Aphanothecaceae</taxon>
        <taxon>Aphanothece</taxon>
    </lineage>
</organism>
<gene>
    <name evidence="2" type="ORF">AsFPU1_3831</name>
</gene>
<keyword evidence="1" id="KW-0472">Membrane</keyword>
<name>A0A401IMD5_APHSA</name>
<dbReference type="Gene3D" id="3.30.70.1440">
    <property type="entry name" value="Multidrug efflux transporter AcrB pore domain"/>
    <property type="match status" value="1"/>
</dbReference>
<comment type="caution">
    <text evidence="2">The sequence shown here is derived from an EMBL/GenBank/DDBJ whole genome shotgun (WGS) entry which is preliminary data.</text>
</comment>
<feature type="transmembrane region" description="Helical" evidence="1">
    <location>
        <begin position="453"/>
        <end position="472"/>
    </location>
</feature>
<protein>
    <submittedName>
        <fullName evidence="2">Acriflavin resistance protein</fullName>
    </submittedName>
</protein>
<feature type="transmembrane region" description="Helical" evidence="1">
    <location>
        <begin position="844"/>
        <end position="870"/>
    </location>
</feature>
<evidence type="ECO:0000313" key="3">
    <source>
        <dbReference type="Proteomes" id="UP000287247"/>
    </source>
</evidence>
<dbReference type="InterPro" id="IPR027463">
    <property type="entry name" value="AcrB_DN_DC_subdom"/>
</dbReference>
<feature type="transmembrane region" description="Helical" evidence="1">
    <location>
        <begin position="741"/>
        <end position="761"/>
    </location>
</feature>
<dbReference type="SUPFAM" id="SSF82866">
    <property type="entry name" value="Multidrug efflux transporter AcrB transmembrane domain"/>
    <property type="match status" value="2"/>
</dbReference>
<evidence type="ECO:0000313" key="2">
    <source>
        <dbReference type="EMBL" id="GBF82403.1"/>
    </source>
</evidence>
<dbReference type="Gene3D" id="1.20.1640.10">
    <property type="entry name" value="Multidrug efflux transporter AcrB transmembrane domain"/>
    <property type="match status" value="4"/>
</dbReference>
<dbReference type="Gene3D" id="3.30.70.1320">
    <property type="entry name" value="Multidrug efflux transporter AcrB pore domain like"/>
    <property type="match status" value="2"/>
</dbReference>
<evidence type="ECO:0000256" key="1">
    <source>
        <dbReference type="SAM" id="Phobius"/>
    </source>
</evidence>
<feature type="transmembrane region" description="Helical" evidence="1">
    <location>
        <begin position="315"/>
        <end position="334"/>
    </location>
</feature>
<feature type="transmembrane region" description="Helical" evidence="1">
    <location>
        <begin position="392"/>
        <end position="419"/>
    </location>
</feature>
<dbReference type="PANTHER" id="PTHR32063">
    <property type="match status" value="1"/>
</dbReference>
<sequence length="887" mass="96213">MKQSLRENLNISRLAIKYARITLFFWIAVAVAGMFAFSSLKYALFPEVPFPVVIVNASATLDTTQVTESKLTNPIETSLRSLSGAEVFSSTYPGQAVINVAFSGGSNLDDSTKAVETALKNVSLPPNATLEVIPFNLNESIVVTYAISSENQSLESVAQIVRNKIVPSLEKISGLLRVDLLGDGNFRETKIENTPTTNPPTLIQFNKTDSLALQIVKRADANTLDVMSQVEQVMGQVKKSLPELQFNLGDTPAGYIEEATNATIEALIGAIVLAVLIIFFFLKNFESTLITALAIPISLLGTFIVMAIAGFNLETITLLGLALVIGIIVDDAIVDVENISRHIDLGESPRQAAIEGTDEIGLTVTVSTLTLAAVFLPIAFIGGNLGQFFKPFGITVAASVLISLLVARTLSPVLAIYWMKPNPIKATKKSLTDSFLVPIYRKLLIWSLSHRKLVIGIAMVSFVAGVSLIPLIPKGFIPKLDRGEFNIIYTLPTPKIPARFLKNIEANKTDDSGSSLLGEIAKSPESFLLRKTYRVGKKLEGIALDNANVESAYIIAGFQGNPLKGKIHVQLKSDRQLNTSEMQEKIREKLPPLKGGTISIEDILFVETGDDAPLKVALLGENLQTLNQTAETLKKQLKDIPGLVDIKISGDKNNLIIEHFQQQRVVYITANLLEEVGLGDVTNKVVKTAKTIVPSGVKLDVQGASAQVRSIFQEFGFALILAIICMLTVLYIPFGRWLEPLVVVLSLPLSIVGAMFGLLITQSEFGMISLIGLIFLLGLLNKNAVLLMDYINQLRQRGISRYEAILTTGETRLRPIVMTTASTILGMLPIALGLGAGAELRQPMAVAIIGGLITSSLLSLIVVPVLYTLLEDSWGKLSVNKFKQIQK</sequence>
<keyword evidence="1" id="KW-1133">Transmembrane helix</keyword>
<accession>A0A401IMD5</accession>
<dbReference type="GO" id="GO:0042910">
    <property type="term" value="F:xenobiotic transmembrane transporter activity"/>
    <property type="evidence" value="ECO:0007669"/>
    <property type="project" value="TreeGrafter"/>
</dbReference>
<dbReference type="Gene3D" id="3.30.70.1430">
    <property type="entry name" value="Multidrug efflux transporter AcrB pore domain"/>
    <property type="match status" value="1"/>
</dbReference>
<dbReference type="Pfam" id="PF00873">
    <property type="entry name" value="ACR_tran"/>
    <property type="match status" value="4"/>
</dbReference>
<feature type="transmembrane region" description="Helical" evidence="1">
    <location>
        <begin position="262"/>
        <end position="282"/>
    </location>
</feature>
<keyword evidence="3" id="KW-1185">Reference proteome</keyword>
<dbReference type="PANTHER" id="PTHR32063:SF0">
    <property type="entry name" value="SWARMING MOTILITY PROTEIN SWRC"/>
    <property type="match status" value="1"/>
</dbReference>
<dbReference type="EMBL" id="BDQK01000016">
    <property type="protein sequence ID" value="GBF82403.1"/>
    <property type="molecule type" value="Genomic_DNA"/>
</dbReference>
<feature type="transmembrane region" description="Helical" evidence="1">
    <location>
        <begin position="21"/>
        <end position="44"/>
    </location>
</feature>
<feature type="transmembrane region" description="Helical" evidence="1">
    <location>
        <begin position="816"/>
        <end position="838"/>
    </location>
</feature>
<dbReference type="Proteomes" id="UP000287247">
    <property type="component" value="Unassembled WGS sequence"/>
</dbReference>
<dbReference type="AlphaFoldDB" id="A0A401IMD5"/>
<dbReference type="Gene3D" id="3.30.2090.10">
    <property type="entry name" value="Multidrug efflux transporter AcrB TolC docking domain, DN and DC subdomains"/>
    <property type="match status" value="1"/>
</dbReference>
<dbReference type="RefSeq" id="WP_124972905.1">
    <property type="nucleotide sequence ID" value="NZ_BDQK01000016.1"/>
</dbReference>
<dbReference type="OrthoDB" id="9791035at2"/>
<feature type="transmembrane region" description="Helical" evidence="1">
    <location>
        <begin position="360"/>
        <end position="380"/>
    </location>
</feature>
<dbReference type="GO" id="GO:0005886">
    <property type="term" value="C:plasma membrane"/>
    <property type="evidence" value="ECO:0007669"/>
    <property type="project" value="TreeGrafter"/>
</dbReference>
<feature type="transmembrane region" description="Helical" evidence="1">
    <location>
        <begin position="715"/>
        <end position="734"/>
    </location>
</feature>
<proteinExistence type="predicted"/>
<feature type="transmembrane region" description="Helical" evidence="1">
    <location>
        <begin position="289"/>
        <end position="309"/>
    </location>
</feature>
<keyword evidence="1" id="KW-0812">Transmembrane</keyword>